<comment type="caution">
    <text evidence="2">The sequence shown here is derived from an EMBL/GenBank/DDBJ whole genome shotgun (WGS) entry which is preliminary data.</text>
</comment>
<dbReference type="Proteomes" id="UP000244956">
    <property type="component" value="Unassembled WGS sequence"/>
</dbReference>
<dbReference type="InterPro" id="IPR043741">
    <property type="entry name" value="DUF5686"/>
</dbReference>
<reference evidence="2 3" key="1">
    <citation type="submission" date="2018-05" db="EMBL/GenBank/DDBJ databases">
        <title>Marinilabilia rubrum sp. nov., isolated from saltern sediment.</title>
        <authorList>
            <person name="Zhang R."/>
        </authorList>
    </citation>
    <scope>NUCLEOTIDE SEQUENCE [LARGE SCALE GENOMIC DNA]</scope>
    <source>
        <strain evidence="2 3">WTE16</strain>
    </source>
</reference>
<protein>
    <recommendedName>
        <fullName evidence="4">Carboxypeptidase-like regulatory domain-containing protein</fullName>
    </recommendedName>
</protein>
<proteinExistence type="predicted"/>
<name>A0A2U2B4G1_9BACT</name>
<dbReference type="Pfam" id="PF13715">
    <property type="entry name" value="CarbopepD_reg_2"/>
    <property type="match status" value="1"/>
</dbReference>
<dbReference type="Gene3D" id="2.60.40.1120">
    <property type="entry name" value="Carboxypeptidase-like, regulatory domain"/>
    <property type="match status" value="1"/>
</dbReference>
<evidence type="ECO:0008006" key="4">
    <source>
        <dbReference type="Google" id="ProtNLM"/>
    </source>
</evidence>
<evidence type="ECO:0000313" key="3">
    <source>
        <dbReference type="Proteomes" id="UP000244956"/>
    </source>
</evidence>
<accession>A0A2U2B4G1</accession>
<dbReference type="InterPro" id="IPR008969">
    <property type="entry name" value="CarboxyPept-like_regulatory"/>
</dbReference>
<dbReference type="OrthoDB" id="983143at2"/>
<keyword evidence="3" id="KW-1185">Reference proteome</keyword>
<dbReference type="SUPFAM" id="SSF49464">
    <property type="entry name" value="Carboxypeptidase regulatory domain-like"/>
    <property type="match status" value="1"/>
</dbReference>
<dbReference type="Pfam" id="PF18939">
    <property type="entry name" value="DUF5686"/>
    <property type="match status" value="1"/>
</dbReference>
<organism evidence="2 3">
    <name type="scientific">Marinilabilia rubra</name>
    <dbReference type="NCBI Taxonomy" id="2162893"/>
    <lineage>
        <taxon>Bacteria</taxon>
        <taxon>Pseudomonadati</taxon>
        <taxon>Bacteroidota</taxon>
        <taxon>Bacteroidia</taxon>
        <taxon>Marinilabiliales</taxon>
        <taxon>Marinilabiliaceae</taxon>
        <taxon>Marinilabilia</taxon>
    </lineage>
</organism>
<evidence type="ECO:0000313" key="2">
    <source>
        <dbReference type="EMBL" id="PWD97961.1"/>
    </source>
</evidence>
<keyword evidence="1" id="KW-0732">Signal</keyword>
<dbReference type="EMBL" id="QEWP01000021">
    <property type="protein sequence ID" value="PWD97961.1"/>
    <property type="molecule type" value="Genomic_DNA"/>
</dbReference>
<dbReference type="RefSeq" id="WP_109265865.1">
    <property type="nucleotide sequence ID" value="NZ_QEWP01000021.1"/>
</dbReference>
<gene>
    <name evidence="2" type="ORF">DDZ16_17970</name>
</gene>
<dbReference type="AlphaFoldDB" id="A0A2U2B4G1"/>
<feature type="signal peptide" evidence="1">
    <location>
        <begin position="1"/>
        <end position="20"/>
    </location>
</feature>
<evidence type="ECO:0000256" key="1">
    <source>
        <dbReference type="SAM" id="SignalP"/>
    </source>
</evidence>
<feature type="chain" id="PRO_5015519699" description="Carboxypeptidase-like regulatory domain-containing protein" evidence="1">
    <location>
        <begin position="21"/>
        <end position="871"/>
    </location>
</feature>
<sequence length="871" mass="99718">MSLKTTFFLLAFLLPVLSFAQGVRGIIVDETGDPLPMVSIYMPSEQVGTTTNLEGQYEISLEPGEYKLVFRSLGFKQREFKVTIRKTWIDLDLTLEPQSYQLREVVINPSGEDPAYAIMRKAIGMAPYYLRQTERYNAEVYLKGSFRMNKIPRLLKSQLKISANGTEVPIEEGRTYTMESMNEITFIAPDTFKHTVLASRSSFPAGNESTALGFINSSFYEPDNDMVISPLAPQAMRHYKFRYEGYFDEGNYEINKIKVTPKRKSQQLVTGYVYIVQDLWNLHSVDVEAEMFFGDVKVKQVFQPVQENAWLPVTHQFDLDVSMMGVKAIVDYSGSVKYKEVELNKDLEAPEFLVEEKEEILEEEPSAEAPKSENQKKIDELLSREDLNNREMMRLAKLMEKESDQTEVPESLELTSTYKMDVKKDSVKRDSAYWETMRPVPLTPLEQNSFALGDSLARAAENKNDSTDKKETGLLGEIAGFSAFGKRFYMADSTVTIDYDGLIGLGNVNFNPVDGWSYKQSLRLKWRQDSVHQMIFKPEAAWAFSREALMWNASLSQTYAPIQRGYLEISAGDESTDFKPGRVDVAPFADMVASLFFKENYKRYFDHRFSRVSNGIDLSNGLRWDLSATYEQMKPVQNNTAYSFFDKEEDFYPNIPGNPILEASHLMAQNSLSWRTGITYTPRYFYRIRNGRKIMAHSDYPTFSLAMEHGLSAFDSDADYLLVEGSVKQEKEAGFFPALSWEAGGGWFARNEQMHFSRFKHFNGSAIPVRLTGGPSFRLLDDYASSTNEWYVTGDLEYSSPYLLLKNLPVLSNRLWQESLHFNYLYTPQLTHYTQMGYSIDQIFLMGSVGVFAGFENGEYEHWGISAVLEF</sequence>